<evidence type="ECO:0000313" key="1">
    <source>
        <dbReference type="RefSeq" id="XP_028134771.1"/>
    </source>
</evidence>
<dbReference type="RefSeq" id="XP_028134771.1">
    <property type="nucleotide sequence ID" value="XM_028278970.1"/>
</dbReference>
<sequence>MIFKTRKTKWIPPENNNLYEDVLTRRIQDLENGIEYIEQANNVITKALKETESECCPTVVTHKEKLSQNTKELISKRRQLTEKYDSNYTTLKKLNKDIHRSIRKDIRENNTREITHIMQENKGLKVLRRNTNNIGNKNMYKIRNKDGNIATDKAEIL</sequence>
<protein>
    <submittedName>
        <fullName evidence="1">Uncharacterized protein LOC114329762</fullName>
    </submittedName>
</protein>
<dbReference type="InParanoid" id="A0A6P7FG06"/>
<proteinExistence type="predicted"/>
<dbReference type="AlphaFoldDB" id="A0A6P7FG06"/>
<name>A0A6P7FG06_DIAVI</name>
<gene>
    <name evidence="1" type="primary">LOC114329762</name>
</gene>
<accession>A0A6P7FG06</accession>
<reference evidence="1" key="1">
    <citation type="submission" date="2025-08" db="UniProtKB">
        <authorList>
            <consortium name="RefSeq"/>
        </authorList>
    </citation>
    <scope>IDENTIFICATION</scope>
    <source>
        <tissue evidence="1">Whole insect</tissue>
    </source>
</reference>
<organism evidence="1">
    <name type="scientific">Diabrotica virgifera virgifera</name>
    <name type="common">western corn rootworm</name>
    <dbReference type="NCBI Taxonomy" id="50390"/>
    <lineage>
        <taxon>Eukaryota</taxon>
        <taxon>Metazoa</taxon>
        <taxon>Ecdysozoa</taxon>
        <taxon>Arthropoda</taxon>
        <taxon>Hexapoda</taxon>
        <taxon>Insecta</taxon>
        <taxon>Pterygota</taxon>
        <taxon>Neoptera</taxon>
        <taxon>Endopterygota</taxon>
        <taxon>Coleoptera</taxon>
        <taxon>Polyphaga</taxon>
        <taxon>Cucujiformia</taxon>
        <taxon>Chrysomeloidea</taxon>
        <taxon>Chrysomelidae</taxon>
        <taxon>Galerucinae</taxon>
        <taxon>Diabroticina</taxon>
        <taxon>Diabroticites</taxon>
        <taxon>Diabrotica</taxon>
    </lineage>
</organism>